<dbReference type="AlphaFoldDB" id="A0A1G9CZQ1"/>
<sequence length="88" mass="10807">MILQEVERLYKERHYEYGNIISLQHVSEKLKMKCGMSDKGIREFWEQLFKDSDMKYKYTFVTLPKWSGNHTYFQICNQPFSHFIIQFE</sequence>
<proteinExistence type="predicted"/>
<gene>
    <name evidence="1" type="ORF">SAMN04487909_1745</name>
</gene>
<dbReference type="Proteomes" id="UP000182836">
    <property type="component" value="Unassembled WGS sequence"/>
</dbReference>
<evidence type="ECO:0000313" key="2">
    <source>
        <dbReference type="Proteomes" id="UP000182836"/>
    </source>
</evidence>
<evidence type="ECO:0000313" key="1">
    <source>
        <dbReference type="EMBL" id="SDK57053.1"/>
    </source>
</evidence>
<reference evidence="1 2" key="1">
    <citation type="submission" date="2016-10" db="EMBL/GenBank/DDBJ databases">
        <authorList>
            <person name="de Groot N.N."/>
        </authorList>
    </citation>
    <scope>NUCLEOTIDE SEQUENCE [LARGE SCALE GENOMIC DNA]</scope>
    <source>
        <strain evidence="1 2">DSM 2895</strain>
    </source>
</reference>
<protein>
    <submittedName>
        <fullName evidence="1">Uncharacterized protein</fullName>
    </submittedName>
</protein>
<name>A0A1G9CZQ1_ANEMI</name>
<organism evidence="1 2">
    <name type="scientific">Aneurinibacillus migulanus</name>
    <name type="common">Bacillus migulanus</name>
    <dbReference type="NCBI Taxonomy" id="47500"/>
    <lineage>
        <taxon>Bacteria</taxon>
        <taxon>Bacillati</taxon>
        <taxon>Bacillota</taxon>
        <taxon>Bacilli</taxon>
        <taxon>Bacillales</taxon>
        <taxon>Paenibacillaceae</taxon>
        <taxon>Aneurinibacillus group</taxon>
        <taxon>Aneurinibacillus</taxon>
    </lineage>
</organism>
<dbReference type="EMBL" id="FNED01000074">
    <property type="protein sequence ID" value="SDK57053.1"/>
    <property type="molecule type" value="Genomic_DNA"/>
</dbReference>
<accession>A0A1G9CZQ1</accession>